<dbReference type="OrthoDB" id="10481429at2759"/>
<dbReference type="Proteomes" id="UP000467700">
    <property type="component" value="Unassembled WGS sequence"/>
</dbReference>
<proteinExistence type="predicted"/>
<accession>A0A8S0WP37</accession>
<evidence type="ECO:0000313" key="2">
    <source>
        <dbReference type="EMBL" id="CAA7261942.1"/>
    </source>
</evidence>
<evidence type="ECO:0000313" key="3">
    <source>
        <dbReference type="Proteomes" id="UP000467700"/>
    </source>
</evidence>
<comment type="caution">
    <text evidence="2">The sequence shown here is derived from an EMBL/GenBank/DDBJ whole genome shotgun (WGS) entry which is preliminary data.</text>
</comment>
<feature type="region of interest" description="Disordered" evidence="1">
    <location>
        <begin position="49"/>
        <end position="101"/>
    </location>
</feature>
<feature type="compositionally biased region" description="Low complexity" evidence="1">
    <location>
        <begin position="58"/>
        <end position="78"/>
    </location>
</feature>
<name>A0A8S0WP37_CYCAE</name>
<dbReference type="EMBL" id="CACVBS010000035">
    <property type="protein sequence ID" value="CAA7261942.1"/>
    <property type="molecule type" value="Genomic_DNA"/>
</dbReference>
<sequence>MSAYPLLRLKTIESHLDNINSTFDMPFNQNGANSTATITTYNDVAGNQTNWAGGHTDNSTTTTNTNSNNKTVGDITGTAGAGTGGDGGGAGTGGSVGGISF</sequence>
<feature type="compositionally biased region" description="Gly residues" evidence="1">
    <location>
        <begin position="79"/>
        <end position="101"/>
    </location>
</feature>
<gene>
    <name evidence="2" type="ORF">AAE3_LOCUS4285</name>
</gene>
<organism evidence="2 3">
    <name type="scientific">Cyclocybe aegerita</name>
    <name type="common">Black poplar mushroom</name>
    <name type="synonym">Agrocybe aegerita</name>
    <dbReference type="NCBI Taxonomy" id="1973307"/>
    <lineage>
        <taxon>Eukaryota</taxon>
        <taxon>Fungi</taxon>
        <taxon>Dikarya</taxon>
        <taxon>Basidiomycota</taxon>
        <taxon>Agaricomycotina</taxon>
        <taxon>Agaricomycetes</taxon>
        <taxon>Agaricomycetidae</taxon>
        <taxon>Agaricales</taxon>
        <taxon>Agaricineae</taxon>
        <taxon>Bolbitiaceae</taxon>
        <taxon>Cyclocybe</taxon>
    </lineage>
</organism>
<reference evidence="2 3" key="1">
    <citation type="submission" date="2020-01" db="EMBL/GenBank/DDBJ databases">
        <authorList>
            <person name="Gupta K D."/>
        </authorList>
    </citation>
    <scope>NUCLEOTIDE SEQUENCE [LARGE SCALE GENOMIC DNA]</scope>
</reference>
<dbReference type="AlphaFoldDB" id="A0A8S0WP37"/>
<protein>
    <submittedName>
        <fullName evidence="2">Uncharacterized protein</fullName>
    </submittedName>
</protein>
<evidence type="ECO:0000256" key="1">
    <source>
        <dbReference type="SAM" id="MobiDB-lite"/>
    </source>
</evidence>
<keyword evidence="3" id="KW-1185">Reference proteome</keyword>